<organism evidence="8 9">
    <name type="scientific">Trichomonascus ciferrii</name>
    <dbReference type="NCBI Taxonomy" id="44093"/>
    <lineage>
        <taxon>Eukaryota</taxon>
        <taxon>Fungi</taxon>
        <taxon>Dikarya</taxon>
        <taxon>Ascomycota</taxon>
        <taxon>Saccharomycotina</taxon>
        <taxon>Dipodascomycetes</taxon>
        <taxon>Dipodascales</taxon>
        <taxon>Trichomonascaceae</taxon>
        <taxon>Trichomonascus</taxon>
        <taxon>Trichomonascus ciferrii complex</taxon>
    </lineage>
</organism>
<dbReference type="PROSITE" id="PS50198">
    <property type="entry name" value="PPIC_PPIASE_2"/>
    <property type="match status" value="1"/>
</dbReference>
<keyword evidence="3 4" id="KW-0413">Isomerase</keyword>
<proteinExistence type="predicted"/>
<dbReference type="VEuPathDB" id="FungiDB:TRICI_002372"/>
<dbReference type="SUPFAM" id="SSF51045">
    <property type="entry name" value="WW domain"/>
    <property type="match status" value="1"/>
</dbReference>
<evidence type="ECO:0000256" key="1">
    <source>
        <dbReference type="ARBA" id="ARBA00000971"/>
    </source>
</evidence>
<feature type="domain" description="PpiC" evidence="7">
    <location>
        <begin position="75"/>
        <end position="186"/>
    </location>
</feature>
<dbReference type="InterPro" id="IPR001202">
    <property type="entry name" value="WW_dom"/>
</dbReference>
<dbReference type="Pfam" id="PF00397">
    <property type="entry name" value="WW"/>
    <property type="match status" value="1"/>
</dbReference>
<dbReference type="OrthoDB" id="2530521at2759"/>
<comment type="catalytic activity">
    <reaction evidence="1 5">
        <text>[protein]-peptidylproline (omega=180) = [protein]-peptidylproline (omega=0)</text>
        <dbReference type="Rhea" id="RHEA:16237"/>
        <dbReference type="Rhea" id="RHEA-COMP:10747"/>
        <dbReference type="Rhea" id="RHEA-COMP:10748"/>
        <dbReference type="ChEBI" id="CHEBI:83833"/>
        <dbReference type="ChEBI" id="CHEBI:83834"/>
        <dbReference type="EC" id="5.2.1.8"/>
    </reaction>
</comment>
<dbReference type="PROSITE" id="PS01159">
    <property type="entry name" value="WW_DOMAIN_1"/>
    <property type="match status" value="1"/>
</dbReference>
<dbReference type="InterPro" id="IPR046357">
    <property type="entry name" value="PPIase_dom_sf"/>
</dbReference>
<evidence type="ECO:0000259" key="7">
    <source>
        <dbReference type="PROSITE" id="PS50198"/>
    </source>
</evidence>
<dbReference type="Gene3D" id="2.20.70.10">
    <property type="match status" value="1"/>
</dbReference>
<evidence type="ECO:0000256" key="4">
    <source>
        <dbReference type="PROSITE-ProRule" id="PRU00278"/>
    </source>
</evidence>
<reference evidence="8" key="1">
    <citation type="journal article" date="2019" name="G3 (Bethesda)">
        <title>Genome Assemblies of Two Rare Opportunistic Yeast Pathogens: Diutina rugosa (syn. Candida rugosa) and Trichomonascus ciferrii (syn. Candida ciferrii).</title>
        <authorList>
            <person name="Mixao V."/>
            <person name="Saus E."/>
            <person name="Hansen A.P."/>
            <person name="Lass-Florl C."/>
            <person name="Gabaldon T."/>
        </authorList>
    </citation>
    <scope>NUCLEOTIDE SEQUENCE</scope>
    <source>
        <strain evidence="8">CBS 4856</strain>
    </source>
</reference>
<dbReference type="EC" id="5.2.1.8" evidence="5"/>
<sequence length="186" mass="20215">MQKINPDTGLIQGWEIKHSRTRNLPYYYHPESGNSSWEPPAGTDSDKLKEYMAKHYSQSSAPAAAAAAAEAGADNGKIRASHLLIKHKDSRRPSSWKEANITRSKEEAMSIILAHEARIRSGSASLAEIAVSESDCSSARRGGDLGYFGKGDMQKEFEDAAFALKPGEVSRVVETASGLHLIERTG</sequence>
<evidence type="ECO:0000313" key="9">
    <source>
        <dbReference type="Proteomes" id="UP000761534"/>
    </source>
</evidence>
<dbReference type="GO" id="GO:0005829">
    <property type="term" value="C:cytosol"/>
    <property type="evidence" value="ECO:0007669"/>
    <property type="project" value="TreeGrafter"/>
</dbReference>
<dbReference type="InterPro" id="IPR036020">
    <property type="entry name" value="WW_dom_sf"/>
</dbReference>
<dbReference type="CDD" id="cd00201">
    <property type="entry name" value="WW"/>
    <property type="match status" value="1"/>
</dbReference>
<dbReference type="FunFam" id="3.10.50.40:FF:000026">
    <property type="entry name" value="Peptidyl-prolyl cis-trans isomerase"/>
    <property type="match status" value="1"/>
</dbReference>
<dbReference type="InterPro" id="IPR051370">
    <property type="entry name" value="PPIase_Pin1"/>
</dbReference>
<dbReference type="EMBL" id="SWFS01000163">
    <property type="protein sequence ID" value="KAA8915451.1"/>
    <property type="molecule type" value="Genomic_DNA"/>
</dbReference>
<keyword evidence="2 4" id="KW-0697">Rotamase</keyword>
<accession>A0A642V6V8</accession>
<gene>
    <name evidence="8" type="ORF">TRICI_002372</name>
</gene>
<evidence type="ECO:0000256" key="5">
    <source>
        <dbReference type="RuleBase" id="RU363014"/>
    </source>
</evidence>
<dbReference type="SMART" id="SM00456">
    <property type="entry name" value="WW"/>
    <property type="match status" value="1"/>
</dbReference>
<dbReference type="PANTHER" id="PTHR10657:SF4">
    <property type="entry name" value="PEPTIDYL-PROLYL CIS-TRANS ISOMERASE-RELATED"/>
    <property type="match status" value="1"/>
</dbReference>
<evidence type="ECO:0000256" key="2">
    <source>
        <dbReference type="ARBA" id="ARBA00023110"/>
    </source>
</evidence>
<evidence type="ECO:0000259" key="6">
    <source>
        <dbReference type="PROSITE" id="PS50020"/>
    </source>
</evidence>
<dbReference type="GO" id="GO:0060261">
    <property type="term" value="P:positive regulation of transcription initiation by RNA polymerase II"/>
    <property type="evidence" value="ECO:0007669"/>
    <property type="project" value="UniProtKB-ARBA"/>
</dbReference>
<dbReference type="Pfam" id="PF00639">
    <property type="entry name" value="Rotamase"/>
    <property type="match status" value="1"/>
</dbReference>
<name>A0A642V6V8_9ASCO</name>
<dbReference type="GO" id="GO:0005634">
    <property type="term" value="C:nucleus"/>
    <property type="evidence" value="ECO:0007669"/>
    <property type="project" value="TreeGrafter"/>
</dbReference>
<dbReference type="SUPFAM" id="SSF54534">
    <property type="entry name" value="FKBP-like"/>
    <property type="match status" value="1"/>
</dbReference>
<dbReference type="GO" id="GO:0003755">
    <property type="term" value="F:peptidyl-prolyl cis-trans isomerase activity"/>
    <property type="evidence" value="ECO:0007669"/>
    <property type="project" value="UniProtKB-UniRule"/>
</dbReference>
<dbReference type="PROSITE" id="PS50020">
    <property type="entry name" value="WW_DOMAIN_2"/>
    <property type="match status" value="1"/>
</dbReference>
<dbReference type="Proteomes" id="UP000761534">
    <property type="component" value="Unassembled WGS sequence"/>
</dbReference>
<protein>
    <recommendedName>
        <fullName evidence="5">Peptidyl-prolyl cis-trans isomerase</fullName>
        <ecNumber evidence="5">5.2.1.8</ecNumber>
    </recommendedName>
</protein>
<dbReference type="AlphaFoldDB" id="A0A642V6V8"/>
<feature type="domain" description="WW" evidence="6">
    <location>
        <begin position="8"/>
        <end position="42"/>
    </location>
</feature>
<dbReference type="Gene3D" id="3.10.50.40">
    <property type="match status" value="1"/>
</dbReference>
<comment type="caution">
    <text evidence="8">The sequence shown here is derived from an EMBL/GenBank/DDBJ whole genome shotgun (WGS) entry which is preliminary data.</text>
</comment>
<evidence type="ECO:0000313" key="8">
    <source>
        <dbReference type="EMBL" id="KAA8915451.1"/>
    </source>
</evidence>
<evidence type="ECO:0000256" key="3">
    <source>
        <dbReference type="ARBA" id="ARBA00023235"/>
    </source>
</evidence>
<keyword evidence="9" id="KW-1185">Reference proteome</keyword>
<dbReference type="PANTHER" id="PTHR10657">
    <property type="entry name" value="PEPTIDYL-PROLYL CIS-TRANS ISOMERASE"/>
    <property type="match status" value="1"/>
</dbReference>
<dbReference type="InterPro" id="IPR000297">
    <property type="entry name" value="PPIase_PpiC"/>
</dbReference>